<feature type="domain" description="F-box" evidence="2">
    <location>
        <begin position="62"/>
        <end position="107"/>
    </location>
</feature>
<protein>
    <recommendedName>
        <fullName evidence="2">F-box domain-containing protein</fullName>
    </recommendedName>
</protein>
<evidence type="ECO:0000313" key="3">
    <source>
        <dbReference type="EMBL" id="KAJ7694584.1"/>
    </source>
</evidence>
<keyword evidence="4" id="KW-1185">Reference proteome</keyword>
<name>A0AAD7DM53_MYCRO</name>
<organism evidence="3 4">
    <name type="scientific">Mycena rosella</name>
    <name type="common">Pink bonnet</name>
    <name type="synonym">Agaricus rosellus</name>
    <dbReference type="NCBI Taxonomy" id="1033263"/>
    <lineage>
        <taxon>Eukaryota</taxon>
        <taxon>Fungi</taxon>
        <taxon>Dikarya</taxon>
        <taxon>Basidiomycota</taxon>
        <taxon>Agaricomycotina</taxon>
        <taxon>Agaricomycetes</taxon>
        <taxon>Agaricomycetidae</taxon>
        <taxon>Agaricales</taxon>
        <taxon>Marasmiineae</taxon>
        <taxon>Mycenaceae</taxon>
        <taxon>Mycena</taxon>
    </lineage>
</organism>
<dbReference type="InterPro" id="IPR032675">
    <property type="entry name" value="LRR_dom_sf"/>
</dbReference>
<dbReference type="Proteomes" id="UP001221757">
    <property type="component" value="Unassembled WGS sequence"/>
</dbReference>
<dbReference type="InterPro" id="IPR001810">
    <property type="entry name" value="F-box_dom"/>
</dbReference>
<evidence type="ECO:0000259" key="2">
    <source>
        <dbReference type="Pfam" id="PF12937"/>
    </source>
</evidence>
<dbReference type="Gene3D" id="3.80.10.10">
    <property type="entry name" value="Ribonuclease Inhibitor"/>
    <property type="match status" value="1"/>
</dbReference>
<proteinExistence type="predicted"/>
<dbReference type="InterPro" id="IPR036047">
    <property type="entry name" value="F-box-like_dom_sf"/>
</dbReference>
<dbReference type="Gene3D" id="1.20.1280.50">
    <property type="match status" value="1"/>
</dbReference>
<evidence type="ECO:0000256" key="1">
    <source>
        <dbReference type="SAM" id="Coils"/>
    </source>
</evidence>
<reference evidence="3" key="1">
    <citation type="submission" date="2023-03" db="EMBL/GenBank/DDBJ databases">
        <title>Massive genome expansion in bonnet fungi (Mycena s.s.) driven by repeated elements and novel gene families across ecological guilds.</title>
        <authorList>
            <consortium name="Lawrence Berkeley National Laboratory"/>
            <person name="Harder C.B."/>
            <person name="Miyauchi S."/>
            <person name="Viragh M."/>
            <person name="Kuo A."/>
            <person name="Thoen E."/>
            <person name="Andreopoulos B."/>
            <person name="Lu D."/>
            <person name="Skrede I."/>
            <person name="Drula E."/>
            <person name="Henrissat B."/>
            <person name="Morin E."/>
            <person name="Kohler A."/>
            <person name="Barry K."/>
            <person name="LaButti K."/>
            <person name="Morin E."/>
            <person name="Salamov A."/>
            <person name="Lipzen A."/>
            <person name="Mereny Z."/>
            <person name="Hegedus B."/>
            <person name="Baldrian P."/>
            <person name="Stursova M."/>
            <person name="Weitz H."/>
            <person name="Taylor A."/>
            <person name="Grigoriev I.V."/>
            <person name="Nagy L.G."/>
            <person name="Martin F."/>
            <person name="Kauserud H."/>
        </authorList>
    </citation>
    <scope>NUCLEOTIDE SEQUENCE</scope>
    <source>
        <strain evidence="3">CBHHK067</strain>
    </source>
</reference>
<sequence>MAMEDGASERGSSPTINGFRLRSRLVEIEGQVAMLESQLTDLRVEKEGLLRRLDSIIYPVLTIPPEVTSEIFFHDVDTDTHRPDPLRLASVCRTWRAIALSTPRLWNYFSSGPTRIRSTEVLSSRLHSWLPRAGNLPLTLSIESPKLSSDGAILAILAQYAAQWISLDLTSYMPISSPIDKIRTPLSSLKKIKLHIPSLRGGVSTCIMAFLDAPQLREAYLHGLSLTQVSLPWIQLTKLQLFGLSLGECLDILEQTPHLEDLSFAPITLHGPSIPSPRTIIGLRALHLMSDESCAILDHLTLPALNDLNLYRLSNEGVTRVESFVARSGCSVRVLELSHTMFTETYICVRNLPSLTEVTLQFPPWPSANFSQLFDRMAECKSPLPALESFNVNYCLEDIDVCSLAAMISARWTGVQGAAKLKSFSFSHRGDPRDLSVEQSLGELRALRLQGLKMDVGWLPKWATTSLNLQMMDEIRNDEMS</sequence>
<keyword evidence="1" id="KW-0175">Coiled coil</keyword>
<dbReference type="EMBL" id="JARKIE010000041">
    <property type="protein sequence ID" value="KAJ7694584.1"/>
    <property type="molecule type" value="Genomic_DNA"/>
</dbReference>
<gene>
    <name evidence="3" type="ORF">B0H17DRAFT_1199109</name>
</gene>
<evidence type="ECO:0000313" key="4">
    <source>
        <dbReference type="Proteomes" id="UP001221757"/>
    </source>
</evidence>
<dbReference type="SUPFAM" id="SSF52047">
    <property type="entry name" value="RNI-like"/>
    <property type="match status" value="1"/>
</dbReference>
<dbReference type="AlphaFoldDB" id="A0AAD7DM53"/>
<dbReference type="Pfam" id="PF12937">
    <property type="entry name" value="F-box-like"/>
    <property type="match status" value="1"/>
</dbReference>
<accession>A0AAD7DM53</accession>
<feature type="coiled-coil region" evidence="1">
    <location>
        <begin position="25"/>
        <end position="52"/>
    </location>
</feature>
<comment type="caution">
    <text evidence="3">The sequence shown here is derived from an EMBL/GenBank/DDBJ whole genome shotgun (WGS) entry which is preliminary data.</text>
</comment>
<dbReference type="SUPFAM" id="SSF81383">
    <property type="entry name" value="F-box domain"/>
    <property type="match status" value="1"/>
</dbReference>